<reference evidence="3" key="1">
    <citation type="journal article" date="2023" name="GigaByte">
        <title>Genome assembly of the bearded iris, Iris pallida Lam.</title>
        <authorList>
            <person name="Bruccoleri R.E."/>
            <person name="Oakeley E.J."/>
            <person name="Faust A.M.E."/>
            <person name="Altorfer M."/>
            <person name="Dessus-Babus S."/>
            <person name="Burckhardt D."/>
            <person name="Oertli M."/>
            <person name="Naumann U."/>
            <person name="Petersen F."/>
            <person name="Wong J."/>
        </authorList>
    </citation>
    <scope>NUCLEOTIDE SEQUENCE</scope>
    <source>
        <strain evidence="3">GSM-AAB239-AS_SAM_17_03QT</strain>
    </source>
</reference>
<proteinExistence type="predicted"/>
<dbReference type="Pfam" id="PF10601">
    <property type="entry name" value="zf-LITAF-like"/>
    <property type="match status" value="1"/>
</dbReference>
<dbReference type="AlphaFoldDB" id="A0AAX6F372"/>
<accession>A0AAX6F372</accession>
<evidence type="ECO:0000256" key="1">
    <source>
        <dbReference type="SAM" id="Phobius"/>
    </source>
</evidence>
<sequence>MTTTTTTATTTTKEVKFSDEEPALGIPYAYGVAPPAARPHQEGMVPANVIYGDPRGIPLHQTMYRDTPAPFHCVYCGSSGLTIVRSKMSLAAVVGCMMPFMMGVCFLCPSMDCLWHKYHYCPSCNQKVADFEKSDPCLVVDPTRWTETSYALPA</sequence>
<evidence type="ECO:0000313" key="4">
    <source>
        <dbReference type="Proteomes" id="UP001140949"/>
    </source>
</evidence>
<gene>
    <name evidence="3" type="ORF">M6B38_105225</name>
</gene>
<comment type="caution">
    <text evidence="3">The sequence shown here is derived from an EMBL/GenBank/DDBJ whole genome shotgun (WGS) entry which is preliminary data.</text>
</comment>
<dbReference type="PROSITE" id="PS51837">
    <property type="entry name" value="LITAF"/>
    <property type="match status" value="1"/>
</dbReference>
<feature type="transmembrane region" description="Helical" evidence="1">
    <location>
        <begin position="88"/>
        <end position="108"/>
    </location>
</feature>
<dbReference type="EMBL" id="JANAVB010032219">
    <property type="protein sequence ID" value="KAJ6810877.1"/>
    <property type="molecule type" value="Genomic_DNA"/>
</dbReference>
<dbReference type="InterPro" id="IPR006629">
    <property type="entry name" value="LITAF"/>
</dbReference>
<name>A0AAX6F372_IRIPA</name>
<protein>
    <recommendedName>
        <fullName evidence="2">LITAF domain-containing protein</fullName>
    </recommendedName>
</protein>
<feature type="domain" description="LITAF" evidence="2">
    <location>
        <begin position="53"/>
        <end position="133"/>
    </location>
</feature>
<keyword evidence="1" id="KW-0812">Transmembrane</keyword>
<reference evidence="3" key="2">
    <citation type="submission" date="2023-04" db="EMBL/GenBank/DDBJ databases">
        <authorList>
            <person name="Bruccoleri R.E."/>
            <person name="Oakeley E.J."/>
            <person name="Faust A.-M."/>
            <person name="Dessus-Babus S."/>
            <person name="Altorfer M."/>
            <person name="Burckhardt D."/>
            <person name="Oertli M."/>
            <person name="Naumann U."/>
            <person name="Petersen F."/>
            <person name="Wong J."/>
        </authorList>
    </citation>
    <scope>NUCLEOTIDE SEQUENCE</scope>
    <source>
        <strain evidence="3">GSM-AAB239-AS_SAM_17_03QT</strain>
        <tissue evidence="3">Leaf</tissue>
    </source>
</reference>
<evidence type="ECO:0000259" key="2">
    <source>
        <dbReference type="PROSITE" id="PS51837"/>
    </source>
</evidence>
<keyword evidence="1" id="KW-1133">Transmembrane helix</keyword>
<evidence type="ECO:0000313" key="3">
    <source>
        <dbReference type="EMBL" id="KAJ6810877.1"/>
    </source>
</evidence>
<keyword evidence="4" id="KW-1185">Reference proteome</keyword>
<keyword evidence="1" id="KW-0472">Membrane</keyword>
<dbReference type="SMART" id="SM00714">
    <property type="entry name" value="LITAF"/>
    <property type="match status" value="1"/>
</dbReference>
<organism evidence="3 4">
    <name type="scientific">Iris pallida</name>
    <name type="common">Sweet iris</name>
    <dbReference type="NCBI Taxonomy" id="29817"/>
    <lineage>
        <taxon>Eukaryota</taxon>
        <taxon>Viridiplantae</taxon>
        <taxon>Streptophyta</taxon>
        <taxon>Embryophyta</taxon>
        <taxon>Tracheophyta</taxon>
        <taxon>Spermatophyta</taxon>
        <taxon>Magnoliopsida</taxon>
        <taxon>Liliopsida</taxon>
        <taxon>Asparagales</taxon>
        <taxon>Iridaceae</taxon>
        <taxon>Iridoideae</taxon>
        <taxon>Irideae</taxon>
        <taxon>Iris</taxon>
    </lineage>
</organism>
<dbReference type="Proteomes" id="UP001140949">
    <property type="component" value="Unassembled WGS sequence"/>
</dbReference>